<feature type="non-terminal residue" evidence="2">
    <location>
        <position position="1"/>
    </location>
</feature>
<dbReference type="Gene3D" id="1.10.10.1450">
    <property type="match status" value="1"/>
</dbReference>
<organism evidence="2 3">
    <name type="scientific">Acromyrmex insinuator</name>
    <dbReference type="NCBI Taxonomy" id="230686"/>
    <lineage>
        <taxon>Eukaryota</taxon>
        <taxon>Metazoa</taxon>
        <taxon>Ecdysozoa</taxon>
        <taxon>Arthropoda</taxon>
        <taxon>Hexapoda</taxon>
        <taxon>Insecta</taxon>
        <taxon>Pterygota</taxon>
        <taxon>Neoptera</taxon>
        <taxon>Endopterygota</taxon>
        <taxon>Hymenoptera</taxon>
        <taxon>Apocrita</taxon>
        <taxon>Aculeata</taxon>
        <taxon>Formicoidea</taxon>
        <taxon>Formicidae</taxon>
        <taxon>Myrmicinae</taxon>
        <taxon>Acromyrmex</taxon>
    </lineage>
</organism>
<dbReference type="PANTHER" id="PTHR46060">
    <property type="entry name" value="MARINER MOS1 TRANSPOSASE-LIKE PROTEIN"/>
    <property type="match status" value="1"/>
</dbReference>
<name>A0A836E7N6_9HYME</name>
<keyword evidence="3" id="KW-1185">Reference proteome</keyword>
<dbReference type="PANTHER" id="PTHR46060:SF1">
    <property type="entry name" value="MARINER MOS1 TRANSPOSASE-LIKE PROTEIN"/>
    <property type="match status" value="1"/>
</dbReference>
<dbReference type="AlphaFoldDB" id="A0A836E7N6"/>
<evidence type="ECO:0000313" key="2">
    <source>
        <dbReference type="EMBL" id="KAG5314261.1"/>
    </source>
</evidence>
<feature type="domain" description="Mos1 transposase HTH" evidence="1">
    <location>
        <begin position="3"/>
        <end position="51"/>
    </location>
</feature>
<evidence type="ECO:0000259" key="1">
    <source>
        <dbReference type="Pfam" id="PF17906"/>
    </source>
</evidence>
<reference evidence="2" key="1">
    <citation type="submission" date="2020-02" db="EMBL/GenBank/DDBJ databases">
        <title>Relaxed selection underlies rapid genomic changes in the transitions from sociality to social parasitism in ants.</title>
        <authorList>
            <person name="Bi X."/>
        </authorList>
    </citation>
    <scope>NUCLEOTIDE SEQUENCE</scope>
    <source>
        <strain evidence="2">BGI-DK2013a</strain>
        <tissue evidence="2">Whole body</tissue>
    </source>
</reference>
<proteinExistence type="predicted"/>
<protein>
    <submittedName>
        <fullName evidence="2">SETMR methyltransferase</fullName>
    </submittedName>
</protein>
<dbReference type="GO" id="GO:0008168">
    <property type="term" value="F:methyltransferase activity"/>
    <property type="evidence" value="ECO:0007669"/>
    <property type="project" value="UniProtKB-KW"/>
</dbReference>
<feature type="non-terminal residue" evidence="2">
    <location>
        <position position="106"/>
    </location>
</feature>
<dbReference type="InterPro" id="IPR052709">
    <property type="entry name" value="Transposase-MT_Hybrid"/>
</dbReference>
<keyword evidence="2" id="KW-0489">Methyltransferase</keyword>
<dbReference type="Pfam" id="PF17906">
    <property type="entry name" value="HTH_48"/>
    <property type="match status" value="1"/>
</dbReference>
<keyword evidence="2" id="KW-0808">Transferase</keyword>
<evidence type="ECO:0000313" key="3">
    <source>
        <dbReference type="Proteomes" id="UP000667349"/>
    </source>
</evidence>
<accession>A0A836E7N6</accession>
<dbReference type="InterPro" id="IPR041426">
    <property type="entry name" value="Mos1_HTH"/>
</dbReference>
<comment type="caution">
    <text evidence="2">The sequence shown here is derived from an EMBL/GenBank/DDBJ whole genome shotgun (WGS) entry which is preliminary data.</text>
</comment>
<gene>
    <name evidence="2" type="primary">Setmar_46</name>
    <name evidence="2" type="ORF">G6Z75_0012397</name>
</gene>
<dbReference type="Proteomes" id="UP000667349">
    <property type="component" value="Unassembled WGS sequence"/>
</dbReference>
<dbReference type="EMBL" id="JAANHZ010000198">
    <property type="protein sequence ID" value="KAG5314261.1"/>
    <property type="molecule type" value="Genomic_DNA"/>
</dbReference>
<dbReference type="GO" id="GO:0032259">
    <property type="term" value="P:methylation"/>
    <property type="evidence" value="ECO:0007669"/>
    <property type="project" value="UniProtKB-KW"/>
</dbReference>
<sequence>MDKNYFRSLIKHYFLKGKTAKETKEKLDKYYVANAPSDYTVKYWFREFRGGRNSTTDEIRSGRPSDNIGFYFIKINYVINTTRYKLIVSNKLCRFLFIKIKRSWIK</sequence>